<feature type="transmembrane region" description="Helical" evidence="8">
    <location>
        <begin position="155"/>
        <end position="177"/>
    </location>
</feature>
<feature type="region of interest" description="Disordered" evidence="7">
    <location>
        <begin position="1"/>
        <end position="29"/>
    </location>
</feature>
<organism evidence="9 10">
    <name type="scientific">Falsigemmobacter intermedius</name>
    <dbReference type="NCBI Taxonomy" id="1553448"/>
    <lineage>
        <taxon>Bacteria</taxon>
        <taxon>Pseudomonadati</taxon>
        <taxon>Pseudomonadota</taxon>
        <taxon>Alphaproteobacteria</taxon>
        <taxon>Rhodobacterales</taxon>
        <taxon>Paracoccaceae</taxon>
        <taxon>Falsigemmobacter</taxon>
    </lineage>
</organism>
<evidence type="ECO:0000256" key="8">
    <source>
        <dbReference type="SAM" id="Phobius"/>
    </source>
</evidence>
<evidence type="ECO:0000256" key="1">
    <source>
        <dbReference type="ARBA" id="ARBA00004651"/>
    </source>
</evidence>
<evidence type="ECO:0000256" key="6">
    <source>
        <dbReference type="ARBA" id="ARBA00023136"/>
    </source>
</evidence>
<dbReference type="Proteomes" id="UP000287168">
    <property type="component" value="Unassembled WGS sequence"/>
</dbReference>
<feature type="transmembrane region" description="Helical" evidence="8">
    <location>
        <begin position="36"/>
        <end position="57"/>
    </location>
</feature>
<feature type="transmembrane region" description="Helical" evidence="8">
    <location>
        <begin position="318"/>
        <end position="339"/>
    </location>
</feature>
<keyword evidence="4 8" id="KW-0812">Transmembrane</keyword>
<dbReference type="InterPro" id="IPR050833">
    <property type="entry name" value="Poly_Biosynth_Transport"/>
</dbReference>
<comment type="caution">
    <text evidence="9">The sequence shown here is derived from an EMBL/GenBank/DDBJ whole genome shotgun (WGS) entry which is preliminary data.</text>
</comment>
<dbReference type="GO" id="GO:0005886">
    <property type="term" value="C:plasma membrane"/>
    <property type="evidence" value="ECO:0007669"/>
    <property type="project" value="UniProtKB-SubCell"/>
</dbReference>
<feature type="transmembrane region" description="Helical" evidence="8">
    <location>
        <begin position="345"/>
        <end position="366"/>
    </location>
</feature>
<reference evidence="9 10" key="1">
    <citation type="journal article" date="2015" name="Int. J. Syst. Evol. Microbiol.">
        <title>Gemmobacter intermedius sp. nov., isolated from a white stork (Ciconia ciconia).</title>
        <authorList>
            <person name="Kampfer P."/>
            <person name="Jerzak L."/>
            <person name="Wilharm G."/>
            <person name="Golke J."/>
            <person name="Busse H.J."/>
            <person name="Glaeser S.P."/>
        </authorList>
    </citation>
    <scope>NUCLEOTIDE SEQUENCE [LARGE SCALE GENOMIC DNA]</scope>
    <source>
        <strain evidence="9 10">119/4</strain>
    </source>
</reference>
<protein>
    <submittedName>
        <fullName evidence="9">Uncharacterized protein</fullName>
    </submittedName>
</protein>
<accession>A0A3S4XPM3</accession>
<feature type="transmembrane region" description="Helical" evidence="8">
    <location>
        <begin position="69"/>
        <end position="91"/>
    </location>
</feature>
<comment type="subcellular location">
    <subcellularLocation>
        <location evidence="1">Cell membrane</location>
        <topology evidence="1">Multi-pass membrane protein</topology>
    </subcellularLocation>
</comment>
<evidence type="ECO:0000256" key="3">
    <source>
        <dbReference type="ARBA" id="ARBA00022475"/>
    </source>
</evidence>
<comment type="similarity">
    <text evidence="2">Belongs to the polysaccharide synthase family.</text>
</comment>
<feature type="transmembrane region" description="Helical" evidence="8">
    <location>
        <begin position="248"/>
        <end position="276"/>
    </location>
</feature>
<feature type="compositionally biased region" description="Basic and acidic residues" evidence="7">
    <location>
        <begin position="1"/>
        <end position="14"/>
    </location>
</feature>
<feature type="transmembrane region" description="Helical" evidence="8">
    <location>
        <begin position="282"/>
        <end position="306"/>
    </location>
</feature>
<feature type="transmembrane region" description="Helical" evidence="8">
    <location>
        <begin position="111"/>
        <end position="135"/>
    </location>
</feature>
<dbReference type="PANTHER" id="PTHR30250:SF10">
    <property type="entry name" value="LIPOPOLYSACCHARIDE BIOSYNTHESIS PROTEIN WZXC"/>
    <property type="match status" value="1"/>
</dbReference>
<sequence>MAHAPAERGAERPRRSPPAPAGPVRRSMKPGGIAQSAAFTLSLLRGLLVATLLTALAAPLARLFGEPHLAAVLTTFALIPLAQGCASPAMVHALRALDYRALACSQLCGKLAACGIMLSVAFAEGGVGALVAGLVAGPLVTALSTHLLAPWRLRLSLRGAAGLFHFAGWVSLSRMIFTLNQQSDRFFIGAILGRPQLGLYTMAGDLASLATHSLAAPAAQPLFAGFAALPLRDAPARLRESYLRAQQILLCLITPTGLLFAVFAADLVPLVLGAGWSAMVPLIWWLAPVIALQAVTLPAQALLMALGKPKSLVFRENLSLALRLPATLLAALFLGLTGAAAARSLAALVMIVVILRLGGTEIGLSAGEQLRRSGRIFSDVQATRRELQI</sequence>
<evidence type="ECO:0000256" key="7">
    <source>
        <dbReference type="SAM" id="MobiDB-lite"/>
    </source>
</evidence>
<dbReference type="EMBL" id="SBLC01000017">
    <property type="protein sequence ID" value="RWY40050.1"/>
    <property type="molecule type" value="Genomic_DNA"/>
</dbReference>
<name>A0A3S4XPM3_9RHOB</name>
<evidence type="ECO:0000256" key="2">
    <source>
        <dbReference type="ARBA" id="ARBA00007430"/>
    </source>
</evidence>
<dbReference type="AlphaFoldDB" id="A0A3S4XPM3"/>
<evidence type="ECO:0000313" key="10">
    <source>
        <dbReference type="Proteomes" id="UP000287168"/>
    </source>
</evidence>
<dbReference type="OrthoDB" id="9770347at2"/>
<keyword evidence="10" id="KW-1185">Reference proteome</keyword>
<gene>
    <name evidence="9" type="ORF">EP867_12330</name>
</gene>
<keyword evidence="5 8" id="KW-1133">Transmembrane helix</keyword>
<keyword evidence="3" id="KW-1003">Cell membrane</keyword>
<proteinExistence type="inferred from homology"/>
<keyword evidence="6 8" id="KW-0472">Membrane</keyword>
<evidence type="ECO:0000256" key="5">
    <source>
        <dbReference type="ARBA" id="ARBA00022989"/>
    </source>
</evidence>
<evidence type="ECO:0000256" key="4">
    <source>
        <dbReference type="ARBA" id="ARBA00022692"/>
    </source>
</evidence>
<evidence type="ECO:0000313" key="9">
    <source>
        <dbReference type="EMBL" id="RWY40050.1"/>
    </source>
</evidence>
<dbReference type="PANTHER" id="PTHR30250">
    <property type="entry name" value="PST FAMILY PREDICTED COLANIC ACID TRANSPORTER"/>
    <property type="match status" value="1"/>
</dbReference>
<dbReference type="Pfam" id="PF13440">
    <property type="entry name" value="Polysacc_synt_3"/>
    <property type="match status" value="1"/>
</dbReference>